<dbReference type="SUPFAM" id="SSF52540">
    <property type="entry name" value="P-loop containing nucleoside triphosphate hydrolases"/>
    <property type="match status" value="1"/>
</dbReference>
<dbReference type="InterPro" id="IPR025944">
    <property type="entry name" value="Sigma_54_int_dom_CS"/>
</dbReference>
<protein>
    <submittedName>
        <fullName evidence="8">Response regulator</fullName>
    </submittedName>
</protein>
<dbReference type="SUPFAM" id="SSF46689">
    <property type="entry name" value="Homeodomain-like"/>
    <property type="match status" value="1"/>
</dbReference>
<evidence type="ECO:0000259" key="7">
    <source>
        <dbReference type="PROSITE" id="PS50110"/>
    </source>
</evidence>
<dbReference type="GO" id="GO:0000160">
    <property type="term" value="P:phosphorelay signal transduction system"/>
    <property type="evidence" value="ECO:0007669"/>
    <property type="project" value="InterPro"/>
</dbReference>
<evidence type="ECO:0000256" key="1">
    <source>
        <dbReference type="ARBA" id="ARBA00022741"/>
    </source>
</evidence>
<keyword evidence="3" id="KW-0805">Transcription regulation</keyword>
<dbReference type="Pfam" id="PF02954">
    <property type="entry name" value="HTH_8"/>
    <property type="match status" value="1"/>
</dbReference>
<dbReference type="PROSITE" id="PS50045">
    <property type="entry name" value="SIGMA54_INTERACT_4"/>
    <property type="match status" value="1"/>
</dbReference>
<dbReference type="OrthoDB" id="9771372at2"/>
<dbReference type="InterPro" id="IPR025662">
    <property type="entry name" value="Sigma_54_int_dom_ATP-bd_1"/>
</dbReference>
<gene>
    <name evidence="8" type="ORF">QY95_00635</name>
</gene>
<dbReference type="GO" id="GO:0005524">
    <property type="term" value="F:ATP binding"/>
    <property type="evidence" value="ECO:0007669"/>
    <property type="project" value="UniProtKB-KW"/>
</dbReference>
<keyword evidence="5" id="KW-0597">Phosphoprotein</keyword>
<dbReference type="GO" id="GO:0006355">
    <property type="term" value="P:regulation of DNA-templated transcription"/>
    <property type="evidence" value="ECO:0007669"/>
    <property type="project" value="InterPro"/>
</dbReference>
<dbReference type="CDD" id="cd00156">
    <property type="entry name" value="REC"/>
    <property type="match status" value="1"/>
</dbReference>
<dbReference type="Proteomes" id="UP000031563">
    <property type="component" value="Unassembled WGS sequence"/>
</dbReference>
<dbReference type="SMART" id="SM00448">
    <property type="entry name" value="REC"/>
    <property type="match status" value="1"/>
</dbReference>
<dbReference type="InterPro" id="IPR011006">
    <property type="entry name" value="CheY-like_superfamily"/>
</dbReference>
<dbReference type="InterPro" id="IPR003593">
    <property type="entry name" value="AAA+_ATPase"/>
</dbReference>
<evidence type="ECO:0000256" key="4">
    <source>
        <dbReference type="ARBA" id="ARBA00023163"/>
    </source>
</evidence>
<evidence type="ECO:0000256" key="3">
    <source>
        <dbReference type="ARBA" id="ARBA00023015"/>
    </source>
</evidence>
<feature type="domain" description="Sigma-54 factor interaction" evidence="6">
    <location>
        <begin position="140"/>
        <end position="364"/>
    </location>
</feature>
<dbReference type="PROSITE" id="PS50110">
    <property type="entry name" value="RESPONSE_REGULATORY"/>
    <property type="match status" value="1"/>
</dbReference>
<proteinExistence type="predicted"/>
<organism evidence="8 9">
    <name type="scientific">Bacillus thermotolerans</name>
    <name type="common">Quasibacillus thermotolerans</name>
    <dbReference type="NCBI Taxonomy" id="1221996"/>
    <lineage>
        <taxon>Bacteria</taxon>
        <taxon>Bacillati</taxon>
        <taxon>Bacillota</taxon>
        <taxon>Bacilli</taxon>
        <taxon>Bacillales</taxon>
        <taxon>Bacillaceae</taxon>
        <taxon>Bacillus</taxon>
    </lineage>
</organism>
<dbReference type="GO" id="GO:0043565">
    <property type="term" value="F:sequence-specific DNA binding"/>
    <property type="evidence" value="ECO:0007669"/>
    <property type="project" value="InterPro"/>
</dbReference>
<dbReference type="InterPro" id="IPR058031">
    <property type="entry name" value="AAA_lid_NorR"/>
</dbReference>
<sequence>MKEILIVEDELEVARFLSRLFKMKGYETTHAESGRRFHELTDYTRFQLAFIDVRLPDCNGLDILQKLRKQAPLCPCVIMTGYSTVKTAVEAIKSGAADFIEKPFEDIDAIDQLVDRLTSEIKMKGEEADYAILARQNGCFLGTSSKMHQLYELAYKIASKDITILIEGETGTGKEVLANYLHAASSRRKEPFIGINCGAISESLLESELFGHVKGAFTGATTDRVGYFEAASAGTLFLDEIAEASPATQVKLLRVLETGEFMKIGGTKPKRTSARIIAASHVNLEEAVEQGSFREDLLYRLNVVKLSVPPLRERREDIPQLIESLQARHGEMCSFSPDAMELLIQYDWPGNIRELSNIIRRSAALASEGTPVTPDLLPAKIKGEHSPALSSPPAQSSQFLDEWQSFAEQVVRLYNGQESIPLADLLQKMKKMEKRTAAAIIHEKLKETAGNRDQAAERLGLSKRQIRYYLNEN</sequence>
<dbReference type="SUPFAM" id="SSF52172">
    <property type="entry name" value="CheY-like"/>
    <property type="match status" value="1"/>
</dbReference>
<dbReference type="AlphaFoldDB" id="A0A0F5I870"/>
<evidence type="ECO:0000256" key="5">
    <source>
        <dbReference type="PROSITE-ProRule" id="PRU00169"/>
    </source>
</evidence>
<feature type="modified residue" description="4-aspartylphosphate" evidence="5">
    <location>
        <position position="52"/>
    </location>
</feature>
<dbReference type="PANTHER" id="PTHR32071">
    <property type="entry name" value="TRANSCRIPTIONAL REGULATORY PROTEIN"/>
    <property type="match status" value="1"/>
</dbReference>
<evidence type="ECO:0000313" key="8">
    <source>
        <dbReference type="EMBL" id="KKB41633.1"/>
    </source>
</evidence>
<evidence type="ECO:0000259" key="6">
    <source>
        <dbReference type="PROSITE" id="PS50045"/>
    </source>
</evidence>
<dbReference type="Gene3D" id="3.40.50.2300">
    <property type="match status" value="1"/>
</dbReference>
<dbReference type="InterPro" id="IPR009057">
    <property type="entry name" value="Homeodomain-like_sf"/>
</dbReference>
<name>A0A0F5I870_BACTR</name>
<dbReference type="InterPro" id="IPR027417">
    <property type="entry name" value="P-loop_NTPase"/>
</dbReference>
<dbReference type="Gene3D" id="1.10.10.60">
    <property type="entry name" value="Homeodomain-like"/>
    <property type="match status" value="1"/>
</dbReference>
<accession>A0A0F5I870</accession>
<keyword evidence="4" id="KW-0804">Transcription</keyword>
<reference evidence="8" key="1">
    <citation type="submission" date="2015-02" db="EMBL/GenBank/DDBJ databases">
        <title>Genome Assembly of Bacillaceae bacterium MTCC 8252.</title>
        <authorList>
            <person name="Verma A."/>
            <person name="Khatri I."/>
            <person name="Mual P."/>
            <person name="Subramanian S."/>
            <person name="Krishnamurthi S."/>
        </authorList>
    </citation>
    <scope>NUCLEOTIDE SEQUENCE [LARGE SCALE GENOMIC DNA]</scope>
    <source>
        <strain evidence="8">MTCC 8252</strain>
    </source>
</reference>
<dbReference type="InterPro" id="IPR002197">
    <property type="entry name" value="HTH_Fis"/>
</dbReference>
<dbReference type="Pfam" id="PF00072">
    <property type="entry name" value="Response_reg"/>
    <property type="match status" value="1"/>
</dbReference>
<dbReference type="PRINTS" id="PR01590">
    <property type="entry name" value="HTHFIS"/>
</dbReference>
<comment type="caution">
    <text evidence="8">The sequence shown here is derived from an EMBL/GenBank/DDBJ whole genome shotgun (WGS) entry which is preliminary data.</text>
</comment>
<dbReference type="CDD" id="cd00009">
    <property type="entry name" value="AAA"/>
    <property type="match status" value="1"/>
</dbReference>
<keyword evidence="1" id="KW-0547">Nucleotide-binding</keyword>
<dbReference type="FunFam" id="3.40.50.300:FF:000006">
    <property type="entry name" value="DNA-binding transcriptional regulator NtrC"/>
    <property type="match status" value="1"/>
</dbReference>
<keyword evidence="9" id="KW-1185">Reference proteome</keyword>
<evidence type="ECO:0000256" key="2">
    <source>
        <dbReference type="ARBA" id="ARBA00022840"/>
    </source>
</evidence>
<dbReference type="InterPro" id="IPR001789">
    <property type="entry name" value="Sig_transdc_resp-reg_receiver"/>
</dbReference>
<dbReference type="SMART" id="SM00382">
    <property type="entry name" value="AAA"/>
    <property type="match status" value="1"/>
</dbReference>
<dbReference type="PROSITE" id="PS00675">
    <property type="entry name" value="SIGMA54_INTERACT_1"/>
    <property type="match status" value="1"/>
</dbReference>
<dbReference type="STRING" id="1221996.QY95_00635"/>
<dbReference type="Pfam" id="PF25601">
    <property type="entry name" value="AAA_lid_14"/>
    <property type="match status" value="1"/>
</dbReference>
<dbReference type="InterPro" id="IPR002078">
    <property type="entry name" value="Sigma_54_int"/>
</dbReference>
<dbReference type="Gene3D" id="3.40.50.300">
    <property type="entry name" value="P-loop containing nucleotide triphosphate hydrolases"/>
    <property type="match status" value="1"/>
</dbReference>
<dbReference type="EMBL" id="JWIR02000020">
    <property type="protein sequence ID" value="KKB41633.1"/>
    <property type="molecule type" value="Genomic_DNA"/>
</dbReference>
<keyword evidence="2" id="KW-0067">ATP-binding</keyword>
<evidence type="ECO:0000313" key="9">
    <source>
        <dbReference type="Proteomes" id="UP000031563"/>
    </source>
</evidence>
<dbReference type="PROSITE" id="PS00688">
    <property type="entry name" value="SIGMA54_INTERACT_3"/>
    <property type="match status" value="1"/>
</dbReference>
<dbReference type="Pfam" id="PF00158">
    <property type="entry name" value="Sigma54_activat"/>
    <property type="match status" value="1"/>
</dbReference>
<feature type="domain" description="Response regulatory" evidence="7">
    <location>
        <begin position="3"/>
        <end position="117"/>
    </location>
</feature>
<dbReference type="Gene3D" id="1.10.8.60">
    <property type="match status" value="1"/>
</dbReference>